<sequence length="411" mass="45545">MGAVTIRQKVISASKESGRGIKYDASSVQSLFLHALRTGLADETIRAKVRPLTQDLQVADEDLMEVMSLARSAETKRSNKFSLTSKGKSAKMYTAESSADTITKKEQQKEQHKDQCILATLKAMQADLALVRSEVETLRETAISQKTNSMRPACLGNGATMGAGPPGCQECRRKREGDRCPHCYLCGGVNHIARYCQTKYRSHPGNVPRLPLWDKELPCQRKRSPTSVLCKAIKEFSERGSHKEKGLGDTQDEDVYASHITPRQQERIAKLVGRKYSMQCYLNDKPLQVLWDTGAQVSIVSEGFLKSQLSSIQIQEIEQLFGSNGFISLQAATGTDIRYSGWAEIGMRLSNENEAEIRVPFLVTKEDIEQPIIGFNVLELIVKNTEDMVDSKTKGASKAAVVGGSRCICYE</sequence>
<evidence type="ECO:0000256" key="1">
    <source>
        <dbReference type="ARBA" id="ARBA00022801"/>
    </source>
</evidence>
<keyword evidence="1" id="KW-0378">Hydrolase</keyword>
<dbReference type="Gene3D" id="2.40.70.10">
    <property type="entry name" value="Acid Proteases"/>
    <property type="match status" value="1"/>
</dbReference>
<reference evidence="4" key="2">
    <citation type="journal article" date="2023" name="Science">
        <title>Genomic signatures of disease resistance in endangered staghorn corals.</title>
        <authorList>
            <person name="Vollmer S.V."/>
            <person name="Selwyn J.D."/>
            <person name="Despard B.A."/>
            <person name="Roesel C.L."/>
        </authorList>
    </citation>
    <scope>NUCLEOTIDE SEQUENCE</scope>
    <source>
        <strain evidence="4">K2</strain>
    </source>
</reference>
<dbReference type="GO" id="GO:0006508">
    <property type="term" value="P:proteolysis"/>
    <property type="evidence" value="ECO:0007669"/>
    <property type="project" value="InterPro"/>
</dbReference>
<dbReference type="PROSITE" id="PS50175">
    <property type="entry name" value="ASP_PROT_RETROV"/>
    <property type="match status" value="1"/>
</dbReference>
<evidence type="ECO:0000256" key="2">
    <source>
        <dbReference type="SAM" id="Coils"/>
    </source>
</evidence>
<reference evidence="4" key="1">
    <citation type="journal article" date="2023" name="G3 (Bethesda)">
        <title>Whole genome assembly and annotation of the endangered Caribbean coral Acropora cervicornis.</title>
        <authorList>
            <person name="Selwyn J.D."/>
            <person name="Vollmer S.V."/>
        </authorList>
    </citation>
    <scope>NUCLEOTIDE SEQUENCE</scope>
    <source>
        <strain evidence="4">K2</strain>
    </source>
</reference>
<dbReference type="SUPFAM" id="SSF50630">
    <property type="entry name" value="Acid proteases"/>
    <property type="match status" value="1"/>
</dbReference>
<evidence type="ECO:0000313" key="4">
    <source>
        <dbReference type="EMBL" id="KAK2565741.1"/>
    </source>
</evidence>
<keyword evidence="2" id="KW-0175">Coiled coil</keyword>
<comment type="caution">
    <text evidence="4">The sequence shown here is derived from an EMBL/GenBank/DDBJ whole genome shotgun (WGS) entry which is preliminary data.</text>
</comment>
<dbReference type="CDD" id="cd00303">
    <property type="entry name" value="retropepsin_like"/>
    <property type="match status" value="1"/>
</dbReference>
<keyword evidence="5" id="KW-1185">Reference proteome</keyword>
<dbReference type="EMBL" id="JARQWQ010000019">
    <property type="protein sequence ID" value="KAK2565741.1"/>
    <property type="molecule type" value="Genomic_DNA"/>
</dbReference>
<dbReference type="AlphaFoldDB" id="A0AAD9V901"/>
<gene>
    <name evidence="4" type="ORF">P5673_010919</name>
</gene>
<evidence type="ECO:0000313" key="5">
    <source>
        <dbReference type="Proteomes" id="UP001249851"/>
    </source>
</evidence>
<proteinExistence type="predicted"/>
<evidence type="ECO:0000259" key="3">
    <source>
        <dbReference type="PROSITE" id="PS50175"/>
    </source>
</evidence>
<feature type="coiled-coil region" evidence="2">
    <location>
        <begin position="95"/>
        <end position="141"/>
    </location>
</feature>
<dbReference type="InterPro" id="IPR001995">
    <property type="entry name" value="Peptidase_A2_cat"/>
</dbReference>
<name>A0AAD9V901_ACRCE</name>
<dbReference type="Proteomes" id="UP001249851">
    <property type="component" value="Unassembled WGS sequence"/>
</dbReference>
<organism evidence="4 5">
    <name type="scientific">Acropora cervicornis</name>
    <name type="common">Staghorn coral</name>
    <dbReference type="NCBI Taxonomy" id="6130"/>
    <lineage>
        <taxon>Eukaryota</taxon>
        <taxon>Metazoa</taxon>
        <taxon>Cnidaria</taxon>
        <taxon>Anthozoa</taxon>
        <taxon>Hexacorallia</taxon>
        <taxon>Scleractinia</taxon>
        <taxon>Astrocoeniina</taxon>
        <taxon>Acroporidae</taxon>
        <taxon>Acropora</taxon>
    </lineage>
</organism>
<dbReference type="InterPro" id="IPR021109">
    <property type="entry name" value="Peptidase_aspartic_dom_sf"/>
</dbReference>
<dbReference type="GO" id="GO:0004190">
    <property type="term" value="F:aspartic-type endopeptidase activity"/>
    <property type="evidence" value="ECO:0007669"/>
    <property type="project" value="InterPro"/>
</dbReference>
<protein>
    <recommendedName>
        <fullName evidence="3">Peptidase A2 domain-containing protein</fullName>
    </recommendedName>
</protein>
<feature type="domain" description="Peptidase A2" evidence="3">
    <location>
        <begin position="287"/>
        <end position="377"/>
    </location>
</feature>
<accession>A0AAD9V901</accession>